<evidence type="ECO:0000313" key="2">
    <source>
        <dbReference type="EMBL" id="MCI39664.1"/>
    </source>
</evidence>
<feature type="transmembrane region" description="Helical" evidence="1">
    <location>
        <begin position="14"/>
        <end position="42"/>
    </location>
</feature>
<protein>
    <submittedName>
        <fullName evidence="2">Uncharacterized protein</fullName>
    </submittedName>
</protein>
<evidence type="ECO:0000256" key="1">
    <source>
        <dbReference type="SAM" id="Phobius"/>
    </source>
</evidence>
<feature type="non-terminal residue" evidence="2">
    <location>
        <position position="1"/>
    </location>
</feature>
<dbReference type="EMBL" id="LXQA010270147">
    <property type="protein sequence ID" value="MCI39664.1"/>
    <property type="molecule type" value="Genomic_DNA"/>
</dbReference>
<organism evidence="2 3">
    <name type="scientific">Trifolium medium</name>
    <dbReference type="NCBI Taxonomy" id="97028"/>
    <lineage>
        <taxon>Eukaryota</taxon>
        <taxon>Viridiplantae</taxon>
        <taxon>Streptophyta</taxon>
        <taxon>Embryophyta</taxon>
        <taxon>Tracheophyta</taxon>
        <taxon>Spermatophyta</taxon>
        <taxon>Magnoliopsida</taxon>
        <taxon>eudicotyledons</taxon>
        <taxon>Gunneridae</taxon>
        <taxon>Pentapetalae</taxon>
        <taxon>rosids</taxon>
        <taxon>fabids</taxon>
        <taxon>Fabales</taxon>
        <taxon>Fabaceae</taxon>
        <taxon>Papilionoideae</taxon>
        <taxon>50 kb inversion clade</taxon>
        <taxon>NPAAA clade</taxon>
        <taxon>Hologalegina</taxon>
        <taxon>IRL clade</taxon>
        <taxon>Trifolieae</taxon>
        <taxon>Trifolium</taxon>
    </lineage>
</organism>
<keyword evidence="1" id="KW-0472">Membrane</keyword>
<evidence type="ECO:0000313" key="3">
    <source>
        <dbReference type="Proteomes" id="UP000265520"/>
    </source>
</evidence>
<keyword evidence="1" id="KW-1133">Transmembrane helix</keyword>
<accession>A0A392RUD8</accession>
<keyword evidence="3" id="KW-1185">Reference proteome</keyword>
<name>A0A392RUD8_9FABA</name>
<dbReference type="Proteomes" id="UP000265520">
    <property type="component" value="Unassembled WGS sequence"/>
</dbReference>
<sequence>ESGGGWLSRWLRWWWWWLSCPSPLRLAVAVNIIIIDSGNFLIPNLRKM</sequence>
<keyword evidence="1" id="KW-0812">Transmembrane</keyword>
<reference evidence="2 3" key="1">
    <citation type="journal article" date="2018" name="Front. Plant Sci.">
        <title>Red Clover (Trifolium pratense) and Zigzag Clover (T. medium) - A Picture of Genomic Similarities and Differences.</title>
        <authorList>
            <person name="Dluhosova J."/>
            <person name="Istvanek J."/>
            <person name="Nedelnik J."/>
            <person name="Repkova J."/>
        </authorList>
    </citation>
    <scope>NUCLEOTIDE SEQUENCE [LARGE SCALE GENOMIC DNA]</scope>
    <source>
        <strain evidence="3">cv. 10/8</strain>
        <tissue evidence="2">Leaf</tissue>
    </source>
</reference>
<comment type="caution">
    <text evidence="2">The sequence shown here is derived from an EMBL/GenBank/DDBJ whole genome shotgun (WGS) entry which is preliminary data.</text>
</comment>
<proteinExistence type="predicted"/>
<dbReference type="AlphaFoldDB" id="A0A392RUD8"/>